<keyword evidence="5" id="KW-0067">ATP-binding</keyword>
<sequence length="1139" mass="122542">MGCNGYLLLPYSEAWPTNGSCGHPDVREKQKHRDRGGQGLANLQRVNKSTLQALPTTASAGAVLSLLYADGDDAPSTFRVRIPHLAVLCFCVSSLAATPLHVHLHIRRTDAASHCSPGTAHRHSLPLSPRPSLRPLADLSRLPRLHAVFLLKLRNAMQQLRLVSALRYLRVSPGLWRTGLLAANMQFDEFAGGGEDSGRVWERLHRELWAYPGYPTPPTTVPLVCNTSPLMWKFSHARCSVQSSLLATIYPGRVAATLDRNASAGDALAALWYDRELNGTGVLREQFSCKLANCSQSVDSDGSTLYTCLSGICTCLPNSCFCGGCPSSISLAGILTGLSTTFTMRCAANTTNCNFKFSALDALVPKGFDVMGCAFGECAYPFENPGAKAVSKPLDTSQILGIALGLAFLILLLSLFLFLKISQRRARLLPPPTPSRGIPVSWTDLSYTLPPSGSVGDEPAKRILKDVSGTAKPGELTVLMGPSGSGKTTLLDAVLGRLSAAGEVKGDVKWDGSVVAAAQVRKMCGYVPQHDHLPPLLTVRETLLFSARLCLPESLPLSSLHIAVSRVLAQLKLEHVADELVGDPSSREIGDGWLDKLRRRFGGKVKGRGVSGGERKRVAIGVELVREPGVLILDEPTTGLDSHSANYLMQLLSTMARSESRTIICSIHQPRSDTFKLFDRLVLLANGITIYEGPGSDAEAYFAERGKPCPRAYNIADHLLDIATAGNFANGDSKPLPVALASAPVDPASTAVDLAPPVDSHPGGDENSTYSDARSAPLEDAGRGNRSASMTMARPSADHGVAELLGESEASLHLGELNKPLPTTPGTSTPLRHRVDSRATTRVLASAAHILNPSQPMARPSATFLTQYEVLAWRSYLSLTRDPGMLVTHWVASVLLGIFIGGVYYQSPLTLAGFQNRVGSSFFLLALLGFSSLSALSTVSHLRSLYERELANGHYRPSSLWLSLIIFDLLPLRIIPALVTGTIAYWMIGYVSAADNYFRFLGVLVIFSAATSSSCQLAGIALRSAGTASLLASISMLFAMLFGGVIINNAQIPPVLRWVQYLSFFKYGAEALAVNESLDLQYIDNIANVDIAIPGATVLELLFGFNTGAYTRDVLILMGFWLLIVGTMFIVVNKLRESR</sequence>
<dbReference type="SUPFAM" id="SSF52540">
    <property type="entry name" value="P-loop containing nucleoside triphosphate hydrolases"/>
    <property type="match status" value="1"/>
</dbReference>
<dbReference type="InterPro" id="IPR027417">
    <property type="entry name" value="P-loop_NTPase"/>
</dbReference>
<gene>
    <name evidence="11" type="ORF">M427DRAFT_30626</name>
</gene>
<reference evidence="11 12" key="1">
    <citation type="journal article" date="2015" name="Genome Biol. Evol.">
        <title>Phylogenomic analyses indicate that early fungi evolved digesting cell walls of algal ancestors of land plants.</title>
        <authorList>
            <person name="Chang Y."/>
            <person name="Wang S."/>
            <person name="Sekimoto S."/>
            <person name="Aerts A.L."/>
            <person name="Choi C."/>
            <person name="Clum A."/>
            <person name="LaButti K.M."/>
            <person name="Lindquist E.A."/>
            <person name="Yee Ngan C."/>
            <person name="Ohm R.A."/>
            <person name="Salamov A.A."/>
            <person name="Grigoriev I.V."/>
            <person name="Spatafora J.W."/>
            <person name="Berbee M.L."/>
        </authorList>
    </citation>
    <scope>NUCLEOTIDE SEQUENCE [LARGE SCALE GENOMIC DNA]</scope>
    <source>
        <strain evidence="11 12">JEL478</strain>
    </source>
</reference>
<dbReference type="InterPro" id="IPR003593">
    <property type="entry name" value="AAA+_ATPase"/>
</dbReference>
<dbReference type="Pfam" id="PF19055">
    <property type="entry name" value="ABC2_membrane_7"/>
    <property type="match status" value="1"/>
</dbReference>
<dbReference type="GO" id="GO:0016887">
    <property type="term" value="F:ATP hydrolysis activity"/>
    <property type="evidence" value="ECO:0007669"/>
    <property type="project" value="InterPro"/>
</dbReference>
<protein>
    <recommendedName>
        <fullName evidence="10">ABC transporter domain-containing protein</fullName>
    </recommendedName>
</protein>
<dbReference type="PANTHER" id="PTHR48041:SF2">
    <property type="entry name" value="ATP-DEPENDENT PERMEASE-RELATED"/>
    <property type="match status" value="1"/>
</dbReference>
<dbReference type="GO" id="GO:0016020">
    <property type="term" value="C:membrane"/>
    <property type="evidence" value="ECO:0007669"/>
    <property type="project" value="UniProtKB-SubCell"/>
</dbReference>
<keyword evidence="6 9" id="KW-1133">Transmembrane helix</keyword>
<evidence type="ECO:0000256" key="2">
    <source>
        <dbReference type="ARBA" id="ARBA00022448"/>
    </source>
</evidence>
<dbReference type="InterPro" id="IPR043926">
    <property type="entry name" value="ABCG_dom"/>
</dbReference>
<dbReference type="GO" id="GO:0005524">
    <property type="term" value="F:ATP binding"/>
    <property type="evidence" value="ECO:0007669"/>
    <property type="project" value="UniProtKB-KW"/>
</dbReference>
<dbReference type="Proteomes" id="UP000070544">
    <property type="component" value="Unassembled WGS sequence"/>
</dbReference>
<comment type="subcellular location">
    <subcellularLocation>
        <location evidence="1">Membrane</location>
        <topology evidence="1">Multi-pass membrane protein</topology>
    </subcellularLocation>
</comment>
<dbReference type="PROSITE" id="PS50893">
    <property type="entry name" value="ABC_TRANSPORTER_2"/>
    <property type="match status" value="1"/>
</dbReference>
<dbReference type="PANTHER" id="PTHR48041">
    <property type="entry name" value="ABC TRANSPORTER G FAMILY MEMBER 28"/>
    <property type="match status" value="1"/>
</dbReference>
<feature type="transmembrane region" description="Helical" evidence="9">
    <location>
        <begin position="884"/>
        <end position="906"/>
    </location>
</feature>
<keyword evidence="3 9" id="KW-0812">Transmembrane</keyword>
<accession>A0A139AK58</accession>
<dbReference type="Pfam" id="PF00005">
    <property type="entry name" value="ABC_tran"/>
    <property type="match status" value="1"/>
</dbReference>
<keyword evidence="7 9" id="KW-0472">Membrane</keyword>
<feature type="transmembrane region" description="Helical" evidence="9">
    <location>
        <begin position="918"/>
        <end position="939"/>
    </location>
</feature>
<evidence type="ECO:0000256" key="8">
    <source>
        <dbReference type="SAM" id="MobiDB-lite"/>
    </source>
</evidence>
<dbReference type="OrthoDB" id="66620at2759"/>
<dbReference type="Gene3D" id="3.40.50.300">
    <property type="entry name" value="P-loop containing nucleotide triphosphate hydrolases"/>
    <property type="match status" value="1"/>
</dbReference>
<dbReference type="InterPro" id="IPR003439">
    <property type="entry name" value="ABC_transporter-like_ATP-bd"/>
</dbReference>
<dbReference type="PROSITE" id="PS00211">
    <property type="entry name" value="ABC_TRANSPORTER_1"/>
    <property type="match status" value="1"/>
</dbReference>
<evidence type="ECO:0000256" key="9">
    <source>
        <dbReference type="SAM" id="Phobius"/>
    </source>
</evidence>
<evidence type="ECO:0000256" key="7">
    <source>
        <dbReference type="ARBA" id="ARBA00023136"/>
    </source>
</evidence>
<evidence type="ECO:0000256" key="1">
    <source>
        <dbReference type="ARBA" id="ARBA00004141"/>
    </source>
</evidence>
<dbReference type="CDD" id="cd03213">
    <property type="entry name" value="ABCG_EPDR"/>
    <property type="match status" value="1"/>
</dbReference>
<keyword evidence="4" id="KW-0547">Nucleotide-binding</keyword>
<dbReference type="SMART" id="SM00382">
    <property type="entry name" value="AAA"/>
    <property type="match status" value="1"/>
</dbReference>
<feature type="region of interest" description="Disordered" evidence="8">
    <location>
        <begin position="750"/>
        <end position="797"/>
    </location>
</feature>
<dbReference type="GO" id="GO:0140359">
    <property type="term" value="F:ABC-type transporter activity"/>
    <property type="evidence" value="ECO:0007669"/>
    <property type="project" value="InterPro"/>
</dbReference>
<keyword evidence="12" id="KW-1185">Reference proteome</keyword>
<proteinExistence type="predicted"/>
<evidence type="ECO:0000259" key="10">
    <source>
        <dbReference type="PROSITE" id="PS50893"/>
    </source>
</evidence>
<feature type="transmembrane region" description="Helical" evidence="9">
    <location>
        <begin position="1029"/>
        <end position="1047"/>
    </location>
</feature>
<feature type="transmembrane region" description="Helical" evidence="9">
    <location>
        <begin position="1114"/>
        <end position="1132"/>
    </location>
</feature>
<feature type="transmembrane region" description="Helical" evidence="9">
    <location>
        <begin position="399"/>
        <end position="419"/>
    </location>
</feature>
<keyword evidence="2" id="KW-0813">Transport</keyword>
<dbReference type="STRING" id="1344416.A0A139AK58"/>
<evidence type="ECO:0000256" key="6">
    <source>
        <dbReference type="ARBA" id="ARBA00022989"/>
    </source>
</evidence>
<feature type="domain" description="ABC transporter" evidence="10">
    <location>
        <begin position="440"/>
        <end position="711"/>
    </location>
</feature>
<evidence type="ECO:0000313" key="12">
    <source>
        <dbReference type="Proteomes" id="UP000070544"/>
    </source>
</evidence>
<dbReference type="InterPro" id="IPR050352">
    <property type="entry name" value="ABCG_transporters"/>
</dbReference>
<dbReference type="AlphaFoldDB" id="A0A139AK58"/>
<evidence type="ECO:0000256" key="3">
    <source>
        <dbReference type="ARBA" id="ARBA00022692"/>
    </source>
</evidence>
<evidence type="ECO:0000256" key="4">
    <source>
        <dbReference type="ARBA" id="ARBA00022741"/>
    </source>
</evidence>
<dbReference type="InterPro" id="IPR017871">
    <property type="entry name" value="ABC_transporter-like_CS"/>
</dbReference>
<feature type="region of interest" description="Disordered" evidence="8">
    <location>
        <begin position="22"/>
        <end position="41"/>
    </location>
</feature>
<organism evidence="11 12">
    <name type="scientific">Gonapodya prolifera (strain JEL478)</name>
    <name type="common">Monoblepharis prolifera</name>
    <dbReference type="NCBI Taxonomy" id="1344416"/>
    <lineage>
        <taxon>Eukaryota</taxon>
        <taxon>Fungi</taxon>
        <taxon>Fungi incertae sedis</taxon>
        <taxon>Chytridiomycota</taxon>
        <taxon>Chytridiomycota incertae sedis</taxon>
        <taxon>Monoblepharidomycetes</taxon>
        <taxon>Monoblepharidales</taxon>
        <taxon>Gonapodyaceae</taxon>
        <taxon>Gonapodya</taxon>
    </lineage>
</organism>
<feature type="transmembrane region" description="Helical" evidence="9">
    <location>
        <begin position="960"/>
        <end position="988"/>
    </location>
</feature>
<evidence type="ECO:0000256" key="5">
    <source>
        <dbReference type="ARBA" id="ARBA00022840"/>
    </source>
</evidence>
<feature type="transmembrane region" description="Helical" evidence="9">
    <location>
        <begin position="1000"/>
        <end position="1022"/>
    </location>
</feature>
<name>A0A139AK58_GONPJ</name>
<dbReference type="InterPro" id="IPR013525">
    <property type="entry name" value="ABC2_TM"/>
</dbReference>
<dbReference type="Pfam" id="PF01061">
    <property type="entry name" value="ABC2_membrane"/>
    <property type="match status" value="1"/>
</dbReference>
<evidence type="ECO:0000313" key="11">
    <source>
        <dbReference type="EMBL" id="KXS17157.1"/>
    </source>
</evidence>
<dbReference type="OMA" id="EQFYCTA"/>
<dbReference type="EMBL" id="KQ965748">
    <property type="protein sequence ID" value="KXS17157.1"/>
    <property type="molecule type" value="Genomic_DNA"/>
</dbReference>